<dbReference type="InterPro" id="IPR004045">
    <property type="entry name" value="Glutathione_S-Trfase_N"/>
</dbReference>
<dbReference type="SFLD" id="SFLDS00019">
    <property type="entry name" value="Glutathione_Transferase_(cytos"/>
    <property type="match status" value="1"/>
</dbReference>
<dbReference type="InterPro" id="IPR036249">
    <property type="entry name" value="Thioredoxin-like_sf"/>
</dbReference>
<protein>
    <recommendedName>
        <fullName evidence="5">Glutathione S-transferase</fullName>
    </recommendedName>
</protein>
<dbReference type="Gene3D" id="3.40.30.10">
    <property type="entry name" value="Glutaredoxin"/>
    <property type="match status" value="1"/>
</dbReference>
<evidence type="ECO:0000313" key="4">
    <source>
        <dbReference type="Proteomes" id="UP000431922"/>
    </source>
</evidence>
<dbReference type="SFLD" id="SFLDG00358">
    <property type="entry name" value="Main_(cytGST)"/>
    <property type="match status" value="1"/>
</dbReference>
<dbReference type="SUPFAM" id="SSF52833">
    <property type="entry name" value="Thioredoxin-like"/>
    <property type="match status" value="1"/>
</dbReference>
<organism evidence="3 4">
    <name type="scientific">Allopontixanthobacter sediminis</name>
    <dbReference type="NCBI Taxonomy" id="1689985"/>
    <lineage>
        <taxon>Bacteria</taxon>
        <taxon>Pseudomonadati</taxon>
        <taxon>Pseudomonadota</taxon>
        <taxon>Alphaproteobacteria</taxon>
        <taxon>Sphingomonadales</taxon>
        <taxon>Erythrobacteraceae</taxon>
        <taxon>Allopontixanthobacter</taxon>
    </lineage>
</organism>
<dbReference type="AlphaFoldDB" id="A0A845B293"/>
<evidence type="ECO:0000259" key="2">
    <source>
        <dbReference type="PROSITE" id="PS50405"/>
    </source>
</evidence>
<dbReference type="PROSITE" id="PS50404">
    <property type="entry name" value="GST_NTER"/>
    <property type="match status" value="1"/>
</dbReference>
<dbReference type="InterPro" id="IPR004046">
    <property type="entry name" value="GST_C"/>
</dbReference>
<evidence type="ECO:0000313" key="3">
    <source>
        <dbReference type="EMBL" id="MXP44428.1"/>
    </source>
</evidence>
<feature type="domain" description="GST N-terminal" evidence="1">
    <location>
        <begin position="83"/>
        <end position="165"/>
    </location>
</feature>
<dbReference type="InterPro" id="IPR040079">
    <property type="entry name" value="Glutathione_S-Trfase"/>
</dbReference>
<keyword evidence="4" id="KW-1185">Reference proteome</keyword>
<dbReference type="Proteomes" id="UP000431922">
    <property type="component" value="Unassembled WGS sequence"/>
</dbReference>
<dbReference type="PROSITE" id="PS50405">
    <property type="entry name" value="GST_CTER"/>
    <property type="match status" value="1"/>
</dbReference>
<name>A0A845B293_9SPHN</name>
<gene>
    <name evidence="3" type="ORF">GRI65_08165</name>
</gene>
<sequence length="285" mass="31442">MEQVFSGPADAGAEWKGGEGEKLAARHCLWPSDPGSTLSQPYQVSGVSGLGTGKPETLVFPSGLARLFSLPKANRDVDAASGIVPILHEDPRSGNCYKIKLTAALLGLPLQTRQYDILRGETRTPEFLGSVNSHGRIPVLQVGDWFLPESNAACWYLAAGSLLVPEDRFEQAETLRWMFFEQYSHEPNIATLRFWLQFVGEGNLSPQQASQILPKRIAGSDALARMDEHLDGREWFVGNRLTLADIVLYAYTHVAEAGSFPLRDYRHVCAWLDRVAGVPKFVTMG</sequence>
<dbReference type="EMBL" id="WTYL01000002">
    <property type="protein sequence ID" value="MXP44428.1"/>
    <property type="molecule type" value="Genomic_DNA"/>
</dbReference>
<dbReference type="CDD" id="cd03056">
    <property type="entry name" value="GST_N_4"/>
    <property type="match status" value="1"/>
</dbReference>
<comment type="caution">
    <text evidence="3">The sequence shown here is derived from an EMBL/GenBank/DDBJ whole genome shotgun (WGS) entry which is preliminary data.</text>
</comment>
<reference evidence="3 4" key="1">
    <citation type="submission" date="2019-12" db="EMBL/GenBank/DDBJ databases">
        <title>Genomic-based taxomic classification of the family Erythrobacteraceae.</title>
        <authorList>
            <person name="Xu L."/>
        </authorList>
    </citation>
    <scope>NUCLEOTIDE SEQUENCE [LARGE SCALE GENOMIC DNA]</scope>
    <source>
        <strain evidence="3 4">KCTC 42453</strain>
    </source>
</reference>
<dbReference type="Pfam" id="PF00043">
    <property type="entry name" value="GST_C"/>
    <property type="match status" value="1"/>
</dbReference>
<evidence type="ECO:0000259" key="1">
    <source>
        <dbReference type="PROSITE" id="PS50404"/>
    </source>
</evidence>
<dbReference type="Gene3D" id="1.20.1050.10">
    <property type="match status" value="1"/>
</dbReference>
<dbReference type="OrthoDB" id="9810080at2"/>
<proteinExistence type="predicted"/>
<accession>A0A845B293</accession>
<dbReference type="PANTHER" id="PTHR44051">
    <property type="entry name" value="GLUTATHIONE S-TRANSFERASE-RELATED"/>
    <property type="match status" value="1"/>
</dbReference>
<dbReference type="Pfam" id="PF13409">
    <property type="entry name" value="GST_N_2"/>
    <property type="match status" value="1"/>
</dbReference>
<dbReference type="PANTHER" id="PTHR44051:SF2">
    <property type="entry name" value="HYPOTHETICAL GLUTATHIONE S-TRANSFERASE LIKE PROTEIN"/>
    <property type="match status" value="1"/>
</dbReference>
<dbReference type="InterPro" id="IPR036282">
    <property type="entry name" value="Glutathione-S-Trfase_C_sf"/>
</dbReference>
<evidence type="ECO:0008006" key="5">
    <source>
        <dbReference type="Google" id="ProtNLM"/>
    </source>
</evidence>
<feature type="domain" description="GST C-terminal" evidence="2">
    <location>
        <begin position="167"/>
        <end position="285"/>
    </location>
</feature>
<dbReference type="InterPro" id="IPR010987">
    <property type="entry name" value="Glutathione-S-Trfase_C-like"/>
</dbReference>
<dbReference type="SUPFAM" id="SSF47616">
    <property type="entry name" value="GST C-terminal domain-like"/>
    <property type="match status" value="1"/>
</dbReference>